<protein>
    <submittedName>
        <fullName evidence="1">Uncharacterized protein</fullName>
    </submittedName>
</protein>
<accession>A0AAE0AY16</accession>
<sequence>MWNLMELNLEVMWMLVSDEGWWIERDEIEGDDDDLGLAMMLKFLGKKLAMTAEIFCCEEEENYREDEENHYEEDNHHLKFSALKNKILLIRSQTTLFNDALNCENKENGSGTIVQRWRAPPVGSFKVNVDVE</sequence>
<keyword evidence="2" id="KW-1185">Reference proteome</keyword>
<dbReference type="Proteomes" id="UP001281410">
    <property type="component" value="Unassembled WGS sequence"/>
</dbReference>
<comment type="caution">
    <text evidence="1">The sequence shown here is derived from an EMBL/GenBank/DDBJ whole genome shotgun (WGS) entry which is preliminary data.</text>
</comment>
<reference evidence="1" key="1">
    <citation type="journal article" date="2023" name="Plant J.">
        <title>Genome sequences and population genomics provide insights into the demographic history, inbreeding, and mutation load of two 'living fossil' tree species of Dipteronia.</title>
        <authorList>
            <person name="Feng Y."/>
            <person name="Comes H.P."/>
            <person name="Chen J."/>
            <person name="Zhu S."/>
            <person name="Lu R."/>
            <person name="Zhang X."/>
            <person name="Li P."/>
            <person name="Qiu J."/>
            <person name="Olsen K.M."/>
            <person name="Qiu Y."/>
        </authorList>
    </citation>
    <scope>NUCLEOTIDE SEQUENCE</scope>
    <source>
        <strain evidence="1">NBL</strain>
    </source>
</reference>
<dbReference type="AlphaFoldDB" id="A0AAE0AY16"/>
<gene>
    <name evidence="1" type="ORF">Dsin_005812</name>
</gene>
<proteinExistence type="predicted"/>
<name>A0AAE0AY16_9ROSI</name>
<dbReference type="EMBL" id="JANJYJ010000002">
    <property type="protein sequence ID" value="KAK3225950.1"/>
    <property type="molecule type" value="Genomic_DNA"/>
</dbReference>
<evidence type="ECO:0000313" key="2">
    <source>
        <dbReference type="Proteomes" id="UP001281410"/>
    </source>
</evidence>
<evidence type="ECO:0000313" key="1">
    <source>
        <dbReference type="EMBL" id="KAK3225950.1"/>
    </source>
</evidence>
<organism evidence="1 2">
    <name type="scientific">Dipteronia sinensis</name>
    <dbReference type="NCBI Taxonomy" id="43782"/>
    <lineage>
        <taxon>Eukaryota</taxon>
        <taxon>Viridiplantae</taxon>
        <taxon>Streptophyta</taxon>
        <taxon>Embryophyta</taxon>
        <taxon>Tracheophyta</taxon>
        <taxon>Spermatophyta</taxon>
        <taxon>Magnoliopsida</taxon>
        <taxon>eudicotyledons</taxon>
        <taxon>Gunneridae</taxon>
        <taxon>Pentapetalae</taxon>
        <taxon>rosids</taxon>
        <taxon>malvids</taxon>
        <taxon>Sapindales</taxon>
        <taxon>Sapindaceae</taxon>
        <taxon>Hippocastanoideae</taxon>
        <taxon>Acereae</taxon>
        <taxon>Dipteronia</taxon>
    </lineage>
</organism>